<comment type="caution">
    <text evidence="2">The sequence shown here is derived from an EMBL/GenBank/DDBJ whole genome shotgun (WGS) entry which is preliminary data.</text>
</comment>
<evidence type="ECO:0000313" key="3">
    <source>
        <dbReference type="Proteomes" id="UP000247498"/>
    </source>
</evidence>
<keyword evidence="1" id="KW-0732">Signal</keyword>
<sequence>MAGARGTPAAVALLLLLGVLPGQRLLAAAVDAPVGTWNAFTTAGSYEYKWTLQKSINDGQPGATVNFRVQKGVKAEVTYKLTYTRELDQTTAKMTVSGSLTLANNNGPNDPAAVPPVVNDIALSGVSVTLTSNSAQGTPSTFDVTCTPAKLAPGDQATCTFTDQAYGGFMDAGTATAKVTWTGDGGAGGTADVPASPPFSFESVQGKFATAILTDKADLSPLSSMYTGFRGFQSSSVWRYVDPSTAIPESGVTVEDSGQKTYTVSVGSFVMCTGTSGITIQNTATLTPQQSGSSGVKIPQTANVQLEVWGCEMPPDVNFQDLKSWGAQTFKWQMSKQATRNAFNVDLNAGAVPIEYKLTAQAQPTTGSYAVSGAVFINNVQPGILNIAQLSVQLSSGQQAVPVCALTTPYVSSDGLVWGGANAGGSITTMPNTGFGVGMGVSGMADGLGGAYASGMGTMGAFTEFIIPEFSSATCRFNLTMGTEVPGGTVQIVPYLRWGFGGMYMLNQPSQMQVNFNPPDNYFPVAGCLSVTDVATGSPLELANGGPNNQQMCVEGAAQPFTQPAPIVYTVTASINPSLMPGCQAGASKTFAVTNTATGTPLGGAGGGPVTATADPPVSITVACPADANPTVAVNPAQAVVPTANLNVMVGGFQTFVAGEHKWTAEKKATPDLVSLAIGALPQTVTYTLTVTKLPASAEKQFVSGTITVTNPGNDPVPISAVSVTAGSAAVPAKCPEGSTSVPPGAPIVCAFNVTWNNGAASGSLGARVDTPEASFYGQPASFDFTNPKRGGTRGDTADIFDDFTGTAPANATGVPTKWWQTDGNAPPGAADGIPLTTVDSRVYNYTVQVGPFADKGACGTYTLLNTATVVPSDASGSKVTASSTVSVSVTGCRDNELLDVKSKVAAVISEVKTARVRGSTWAVEAAGPAAALPLGAGKARSAVFNVSFAKVPKITFEVSGTVAVTNTNGAAAVDVSGVTVALESANGTARTVDATCGPRGGGFKLAPGTSIPCSFTAALESPDGGSAIAIVTDGDGQQTESPSLPFDYKNATKKESTATPACAMATAGLVVGLPTWQPGGAVRSAANVTRICDSQPVTVPVTLGPLPPGVCGNLTVVHVATLNPLSPSIPGTLAATPMTVAAKCADGKSAAALPVAVAEKPKVEVQELYTWNASLTHDAPPKFSISQSSPQKVTFVARTQRSPVKKSVSIEGVVTVAAPAEGAKMEIASATVAVYDSRAQYTSVPLTCGNEKPGGPFVLKRGAKLTCTYNATGLALGSGAVLPVLLPAGGAAGGGAPLPAQPAAFTSHNASRNIVGDCADIGSSMMLSNKKGSRALWQPAFVGQPFGSGSDCEGGDTTRFSLMFGGDASGKSVAPRCGDYGFTGTLTLLPTNGGAVVSEAKFPVRVSCRK</sequence>
<protein>
    <submittedName>
        <fullName evidence="2">Uncharacterized protein</fullName>
    </submittedName>
</protein>
<evidence type="ECO:0000313" key="2">
    <source>
        <dbReference type="EMBL" id="GBF96360.1"/>
    </source>
</evidence>
<name>A0A2V0PEP9_9CHLO</name>
<accession>A0A2V0PEP9</accession>
<feature type="signal peptide" evidence="1">
    <location>
        <begin position="1"/>
        <end position="22"/>
    </location>
</feature>
<proteinExistence type="predicted"/>
<keyword evidence="3" id="KW-1185">Reference proteome</keyword>
<evidence type="ECO:0000256" key="1">
    <source>
        <dbReference type="SAM" id="SignalP"/>
    </source>
</evidence>
<dbReference type="Proteomes" id="UP000247498">
    <property type="component" value="Unassembled WGS sequence"/>
</dbReference>
<gene>
    <name evidence="2" type="ORF">Rsub_09431</name>
</gene>
<feature type="chain" id="PRO_5016177243" evidence="1">
    <location>
        <begin position="23"/>
        <end position="1411"/>
    </location>
</feature>
<dbReference type="InParanoid" id="A0A2V0PEP9"/>
<reference evidence="2 3" key="1">
    <citation type="journal article" date="2018" name="Sci. Rep.">
        <title>Raphidocelis subcapitata (=Pseudokirchneriella subcapitata) provides an insight into genome evolution and environmental adaptations in the Sphaeropleales.</title>
        <authorList>
            <person name="Suzuki S."/>
            <person name="Yamaguchi H."/>
            <person name="Nakajima N."/>
            <person name="Kawachi M."/>
        </authorList>
    </citation>
    <scope>NUCLEOTIDE SEQUENCE [LARGE SCALE GENOMIC DNA]</scope>
    <source>
        <strain evidence="2 3">NIES-35</strain>
    </source>
</reference>
<dbReference type="OrthoDB" id="10507305at2759"/>
<dbReference type="EMBL" id="BDRX01000078">
    <property type="protein sequence ID" value="GBF96360.1"/>
    <property type="molecule type" value="Genomic_DNA"/>
</dbReference>
<organism evidence="2 3">
    <name type="scientific">Raphidocelis subcapitata</name>
    <dbReference type="NCBI Taxonomy" id="307507"/>
    <lineage>
        <taxon>Eukaryota</taxon>
        <taxon>Viridiplantae</taxon>
        <taxon>Chlorophyta</taxon>
        <taxon>core chlorophytes</taxon>
        <taxon>Chlorophyceae</taxon>
        <taxon>CS clade</taxon>
        <taxon>Sphaeropleales</taxon>
        <taxon>Selenastraceae</taxon>
        <taxon>Raphidocelis</taxon>
    </lineage>
</organism>